<dbReference type="PANTHER" id="PTHR46797:SF1">
    <property type="entry name" value="METHYLPHOSPHONATE SYNTHASE"/>
    <property type="match status" value="1"/>
</dbReference>
<dbReference type="Pfam" id="PF07883">
    <property type="entry name" value="Cupin_2"/>
    <property type="match status" value="1"/>
</dbReference>
<dbReference type="PANTHER" id="PTHR46797">
    <property type="entry name" value="HTH-TYPE TRANSCRIPTIONAL REGULATOR"/>
    <property type="match status" value="1"/>
</dbReference>
<dbReference type="Gene3D" id="1.10.260.40">
    <property type="entry name" value="lambda repressor-like DNA-binding domains"/>
    <property type="match status" value="1"/>
</dbReference>
<organism evidence="3 4">
    <name type="scientific">Salinibacterium xinjiangense</name>
    <dbReference type="NCBI Taxonomy" id="386302"/>
    <lineage>
        <taxon>Bacteria</taxon>
        <taxon>Bacillati</taxon>
        <taxon>Actinomycetota</taxon>
        <taxon>Actinomycetes</taxon>
        <taxon>Micrococcales</taxon>
        <taxon>Microbacteriaceae</taxon>
        <taxon>Salinibacterium</taxon>
    </lineage>
</organism>
<evidence type="ECO:0000256" key="1">
    <source>
        <dbReference type="ARBA" id="ARBA00023125"/>
    </source>
</evidence>
<dbReference type="InterPro" id="IPR050807">
    <property type="entry name" value="TransReg_Diox_bact_type"/>
</dbReference>
<dbReference type="InterPro" id="IPR011051">
    <property type="entry name" value="RmlC_Cupin_sf"/>
</dbReference>
<gene>
    <name evidence="3" type="ORF">SAMN06296378_0934</name>
</gene>
<dbReference type="InterPro" id="IPR013096">
    <property type="entry name" value="Cupin_2"/>
</dbReference>
<dbReference type="CDD" id="cd00093">
    <property type="entry name" value="HTH_XRE"/>
    <property type="match status" value="1"/>
</dbReference>
<feature type="domain" description="HTH cro/C1-type" evidence="2">
    <location>
        <begin position="19"/>
        <end position="73"/>
    </location>
</feature>
<dbReference type="GO" id="GO:0003677">
    <property type="term" value="F:DNA binding"/>
    <property type="evidence" value="ECO:0007669"/>
    <property type="project" value="UniProtKB-KW"/>
</dbReference>
<reference evidence="3 4" key="1">
    <citation type="submission" date="2017-09" db="EMBL/GenBank/DDBJ databases">
        <authorList>
            <person name="Ehlers B."/>
            <person name="Leendertz F.H."/>
        </authorList>
    </citation>
    <scope>NUCLEOTIDE SEQUENCE [LARGE SCALE GENOMIC DNA]</scope>
    <source>
        <strain evidence="3 4">CGMCC 1.05381</strain>
    </source>
</reference>
<dbReference type="InterPro" id="IPR001387">
    <property type="entry name" value="Cro/C1-type_HTH"/>
</dbReference>
<dbReference type="CDD" id="cd02209">
    <property type="entry name" value="cupin_XRE_C"/>
    <property type="match status" value="1"/>
</dbReference>
<dbReference type="EMBL" id="OCST01000002">
    <property type="protein sequence ID" value="SOE59395.1"/>
    <property type="molecule type" value="Genomic_DNA"/>
</dbReference>
<name>A0A2C8Z6K7_9MICO</name>
<dbReference type="InterPro" id="IPR014710">
    <property type="entry name" value="RmlC-like_jellyroll"/>
</dbReference>
<dbReference type="SUPFAM" id="SSF47413">
    <property type="entry name" value="lambda repressor-like DNA-binding domains"/>
    <property type="match status" value="1"/>
</dbReference>
<sequence>MRPINPTASQNQLRVGARLRASRKAQGLTIAQLAQAAHVTTGFVSRVERDETSPSVSTLVSLCQVLSLPIGSLFEEITTDVVELALAPLINMGGRGATERLLTPRSQSGVQVLRSHLAPQSTGGDALYTINCAVEVVHVVAGTISMLFFDRKVDMKTGDTLTFSGREPHNWENTSTQEADVMWTIVPAAWSGSA</sequence>
<dbReference type="GO" id="GO:0003700">
    <property type="term" value="F:DNA-binding transcription factor activity"/>
    <property type="evidence" value="ECO:0007669"/>
    <property type="project" value="TreeGrafter"/>
</dbReference>
<dbReference type="Gene3D" id="2.60.120.10">
    <property type="entry name" value="Jelly Rolls"/>
    <property type="match status" value="1"/>
</dbReference>
<dbReference type="PROSITE" id="PS50943">
    <property type="entry name" value="HTH_CROC1"/>
    <property type="match status" value="1"/>
</dbReference>
<proteinExistence type="predicted"/>
<dbReference type="SUPFAM" id="SSF51182">
    <property type="entry name" value="RmlC-like cupins"/>
    <property type="match status" value="1"/>
</dbReference>
<dbReference type="Proteomes" id="UP000219440">
    <property type="component" value="Unassembled WGS sequence"/>
</dbReference>
<evidence type="ECO:0000313" key="3">
    <source>
        <dbReference type="EMBL" id="SOE59395.1"/>
    </source>
</evidence>
<dbReference type="SMART" id="SM00530">
    <property type="entry name" value="HTH_XRE"/>
    <property type="match status" value="1"/>
</dbReference>
<dbReference type="OrthoDB" id="9814751at2"/>
<keyword evidence="1" id="KW-0238">DNA-binding</keyword>
<evidence type="ECO:0000313" key="4">
    <source>
        <dbReference type="Proteomes" id="UP000219440"/>
    </source>
</evidence>
<protein>
    <submittedName>
        <fullName evidence="3">Transcriptional regulator, XRE family with cupin sensor</fullName>
    </submittedName>
</protein>
<dbReference type="GO" id="GO:0005829">
    <property type="term" value="C:cytosol"/>
    <property type="evidence" value="ECO:0007669"/>
    <property type="project" value="TreeGrafter"/>
</dbReference>
<dbReference type="AlphaFoldDB" id="A0A2C8Z6K7"/>
<dbReference type="Pfam" id="PF13560">
    <property type="entry name" value="HTH_31"/>
    <property type="match status" value="1"/>
</dbReference>
<accession>A0A2C8Z6K7</accession>
<dbReference type="InterPro" id="IPR010982">
    <property type="entry name" value="Lambda_DNA-bd_dom_sf"/>
</dbReference>
<keyword evidence="4" id="KW-1185">Reference proteome</keyword>
<dbReference type="RefSeq" id="WP_097060084.1">
    <property type="nucleotide sequence ID" value="NZ_BMLC01000001.1"/>
</dbReference>
<evidence type="ECO:0000259" key="2">
    <source>
        <dbReference type="PROSITE" id="PS50943"/>
    </source>
</evidence>